<sequence length="125" mass="14420">MPVCITFGEQPLERPEKETVKGSDITSWRRTTDILHQISLLKNTPYDTRRDPPHGYLIGREPFASIRSVHNPRLPIWTSDETHKRFEVELYSRRLTSGERSGSISVTVSVDWLWDSITEGRGLLD</sequence>
<organism evidence="1 2">
    <name type="scientific">Oedothorax gibbosus</name>
    <dbReference type="NCBI Taxonomy" id="931172"/>
    <lineage>
        <taxon>Eukaryota</taxon>
        <taxon>Metazoa</taxon>
        <taxon>Ecdysozoa</taxon>
        <taxon>Arthropoda</taxon>
        <taxon>Chelicerata</taxon>
        <taxon>Arachnida</taxon>
        <taxon>Araneae</taxon>
        <taxon>Araneomorphae</taxon>
        <taxon>Entelegynae</taxon>
        <taxon>Araneoidea</taxon>
        <taxon>Linyphiidae</taxon>
        <taxon>Erigoninae</taxon>
        <taxon>Oedothorax</taxon>
    </lineage>
</organism>
<keyword evidence="2" id="KW-1185">Reference proteome</keyword>
<evidence type="ECO:0000313" key="1">
    <source>
        <dbReference type="EMBL" id="KAG8197882.1"/>
    </source>
</evidence>
<dbReference type="AlphaFoldDB" id="A0AAV6VPX1"/>
<proteinExistence type="predicted"/>
<reference evidence="1 2" key="1">
    <citation type="journal article" date="2022" name="Nat. Ecol. Evol.">
        <title>A masculinizing supergene underlies an exaggerated male reproductive morph in a spider.</title>
        <authorList>
            <person name="Hendrickx F."/>
            <person name="De Corte Z."/>
            <person name="Sonet G."/>
            <person name="Van Belleghem S.M."/>
            <person name="Kostlbacher S."/>
            <person name="Vangestel C."/>
        </authorList>
    </citation>
    <scope>NUCLEOTIDE SEQUENCE [LARGE SCALE GENOMIC DNA]</scope>
    <source>
        <strain evidence="1">W744_W776</strain>
    </source>
</reference>
<comment type="caution">
    <text evidence="1">The sequence shown here is derived from an EMBL/GenBank/DDBJ whole genome shotgun (WGS) entry which is preliminary data.</text>
</comment>
<protein>
    <submittedName>
        <fullName evidence="1">Uncharacterized protein</fullName>
    </submittedName>
</protein>
<accession>A0AAV6VPX1</accession>
<gene>
    <name evidence="1" type="ORF">JTE90_020262</name>
</gene>
<dbReference type="Proteomes" id="UP000827092">
    <property type="component" value="Unassembled WGS sequence"/>
</dbReference>
<dbReference type="EMBL" id="JAFNEN010000047">
    <property type="protein sequence ID" value="KAG8197882.1"/>
    <property type="molecule type" value="Genomic_DNA"/>
</dbReference>
<name>A0AAV6VPX1_9ARAC</name>
<evidence type="ECO:0000313" key="2">
    <source>
        <dbReference type="Proteomes" id="UP000827092"/>
    </source>
</evidence>